<sequence>MSSFQKCGPLPLMSWDFFSLHYQKTALLLQEANQLQQRSVMDRWKEPIDFREELLPKDQVIVLTDTQQNIVHATANIFQMNGYQPEELIGQKPKIFQGKKTCSETSARISKAIKNRLPFEETVINYRKDGSIYKCWIQGQPVFNKAGDLIHFIAFEKEVA</sequence>
<keyword evidence="7" id="KW-1185">Reference proteome</keyword>
<evidence type="ECO:0000259" key="4">
    <source>
        <dbReference type="PROSITE" id="PS50112"/>
    </source>
</evidence>
<dbReference type="AlphaFoldDB" id="A0A2S7T8S5"/>
<dbReference type="InterPro" id="IPR035965">
    <property type="entry name" value="PAS-like_dom_sf"/>
</dbReference>
<keyword evidence="2" id="KW-0288">FMN</keyword>
<keyword evidence="1" id="KW-0285">Flavoprotein</keyword>
<dbReference type="Proteomes" id="UP000239366">
    <property type="component" value="Unassembled WGS sequence"/>
</dbReference>
<dbReference type="PROSITE" id="PS50113">
    <property type="entry name" value="PAC"/>
    <property type="match status" value="1"/>
</dbReference>
<dbReference type="SUPFAM" id="SSF55785">
    <property type="entry name" value="PYP-like sensor domain (PAS domain)"/>
    <property type="match status" value="1"/>
</dbReference>
<protein>
    <recommendedName>
        <fullName evidence="8">PAS domain-containing protein</fullName>
    </recommendedName>
</protein>
<dbReference type="Gene3D" id="3.30.450.20">
    <property type="entry name" value="PAS domain"/>
    <property type="match status" value="1"/>
</dbReference>
<dbReference type="InterPro" id="IPR000700">
    <property type="entry name" value="PAS-assoc_C"/>
</dbReference>
<name>A0A2S7T8S5_9FLAO</name>
<accession>A0A2S7T8S5</accession>
<evidence type="ECO:0000256" key="3">
    <source>
        <dbReference type="ARBA" id="ARBA00022991"/>
    </source>
</evidence>
<evidence type="ECO:0000313" key="7">
    <source>
        <dbReference type="Proteomes" id="UP000239366"/>
    </source>
</evidence>
<dbReference type="CDD" id="cd00130">
    <property type="entry name" value="PAS"/>
    <property type="match status" value="1"/>
</dbReference>
<dbReference type="Pfam" id="PF13426">
    <property type="entry name" value="PAS_9"/>
    <property type="match status" value="1"/>
</dbReference>
<dbReference type="OrthoDB" id="5760647at2"/>
<keyword evidence="3" id="KW-0157">Chromophore</keyword>
<dbReference type="InterPro" id="IPR000014">
    <property type="entry name" value="PAS"/>
</dbReference>
<dbReference type="PANTHER" id="PTHR47429:SF2">
    <property type="entry name" value="PROTEIN TWIN LOV 1"/>
    <property type="match status" value="1"/>
</dbReference>
<feature type="domain" description="PAC" evidence="5">
    <location>
        <begin position="117"/>
        <end position="160"/>
    </location>
</feature>
<dbReference type="PANTHER" id="PTHR47429">
    <property type="entry name" value="PROTEIN TWIN LOV 1"/>
    <property type="match status" value="1"/>
</dbReference>
<dbReference type="PROSITE" id="PS50112">
    <property type="entry name" value="PAS"/>
    <property type="match status" value="1"/>
</dbReference>
<evidence type="ECO:0000256" key="1">
    <source>
        <dbReference type="ARBA" id="ARBA00022630"/>
    </source>
</evidence>
<dbReference type="NCBIfam" id="TIGR00229">
    <property type="entry name" value="sensory_box"/>
    <property type="match status" value="1"/>
</dbReference>
<gene>
    <name evidence="6" type="ORF">BST99_11925</name>
</gene>
<comment type="caution">
    <text evidence="6">The sequence shown here is derived from an EMBL/GenBank/DDBJ whole genome shotgun (WGS) entry which is preliminary data.</text>
</comment>
<proteinExistence type="predicted"/>
<organism evidence="6 7">
    <name type="scientific">Aureicoccus marinus</name>
    <dbReference type="NCBI Taxonomy" id="754435"/>
    <lineage>
        <taxon>Bacteria</taxon>
        <taxon>Pseudomonadati</taxon>
        <taxon>Bacteroidota</taxon>
        <taxon>Flavobacteriia</taxon>
        <taxon>Flavobacteriales</taxon>
        <taxon>Flavobacteriaceae</taxon>
        <taxon>Aureicoccus</taxon>
    </lineage>
</organism>
<evidence type="ECO:0000313" key="6">
    <source>
        <dbReference type="EMBL" id="PQJ16332.1"/>
    </source>
</evidence>
<feature type="domain" description="PAS" evidence="4">
    <location>
        <begin position="61"/>
        <end position="91"/>
    </location>
</feature>
<evidence type="ECO:0000256" key="2">
    <source>
        <dbReference type="ARBA" id="ARBA00022643"/>
    </source>
</evidence>
<dbReference type="EMBL" id="MQVX01000001">
    <property type="protein sequence ID" value="PQJ16332.1"/>
    <property type="molecule type" value="Genomic_DNA"/>
</dbReference>
<evidence type="ECO:0000259" key="5">
    <source>
        <dbReference type="PROSITE" id="PS50113"/>
    </source>
</evidence>
<reference evidence="7" key="1">
    <citation type="submission" date="2016-11" db="EMBL/GenBank/DDBJ databases">
        <title>Trade-off between light-utilization and light-protection in marine flavobacteria.</title>
        <authorList>
            <person name="Kumagai Y."/>
            <person name="Yoshizawa S."/>
            <person name="Kogure K."/>
        </authorList>
    </citation>
    <scope>NUCLEOTIDE SEQUENCE [LARGE SCALE GENOMIC DNA]</scope>
    <source>
        <strain evidence="7">SG-18</strain>
    </source>
</reference>
<evidence type="ECO:0008006" key="8">
    <source>
        <dbReference type="Google" id="ProtNLM"/>
    </source>
</evidence>